<keyword evidence="2" id="KW-0378">Hydrolase</keyword>
<organism evidence="2">
    <name type="scientific">uncultured Solirubrobacteraceae bacterium</name>
    <dbReference type="NCBI Taxonomy" id="1162706"/>
    <lineage>
        <taxon>Bacteria</taxon>
        <taxon>Bacillati</taxon>
        <taxon>Actinomycetota</taxon>
        <taxon>Thermoleophilia</taxon>
        <taxon>Solirubrobacterales</taxon>
        <taxon>Solirubrobacteraceae</taxon>
        <taxon>environmental samples</taxon>
    </lineage>
</organism>
<protein>
    <submittedName>
        <fullName evidence="2">Signal peptidase I</fullName>
        <ecNumber evidence="2">3.4.21.89</ecNumber>
    </submittedName>
</protein>
<dbReference type="GO" id="GO:0009003">
    <property type="term" value="F:signal peptidase activity"/>
    <property type="evidence" value="ECO:0007669"/>
    <property type="project" value="UniProtKB-EC"/>
</dbReference>
<dbReference type="AlphaFoldDB" id="A0A6J4RWI2"/>
<feature type="compositionally biased region" description="Low complexity" evidence="1">
    <location>
        <begin position="109"/>
        <end position="123"/>
    </location>
</feature>
<feature type="compositionally biased region" description="Basic and acidic residues" evidence="1">
    <location>
        <begin position="1"/>
        <end position="10"/>
    </location>
</feature>
<feature type="region of interest" description="Disordered" evidence="1">
    <location>
        <begin position="1"/>
        <end position="154"/>
    </location>
</feature>
<dbReference type="EMBL" id="CADCVS010000095">
    <property type="protein sequence ID" value="CAA9477590.1"/>
    <property type="molecule type" value="Genomic_DNA"/>
</dbReference>
<evidence type="ECO:0000256" key="1">
    <source>
        <dbReference type="SAM" id="MobiDB-lite"/>
    </source>
</evidence>
<proteinExistence type="predicted"/>
<feature type="non-terminal residue" evidence="2">
    <location>
        <position position="154"/>
    </location>
</feature>
<accession>A0A6J4RWI2</accession>
<reference evidence="2" key="1">
    <citation type="submission" date="2020-02" db="EMBL/GenBank/DDBJ databases">
        <authorList>
            <person name="Meier V. D."/>
        </authorList>
    </citation>
    <scope>NUCLEOTIDE SEQUENCE</scope>
    <source>
        <strain evidence="2">AVDCRST_MAG30</strain>
    </source>
</reference>
<feature type="non-terminal residue" evidence="2">
    <location>
        <position position="1"/>
    </location>
</feature>
<gene>
    <name evidence="2" type="ORF">AVDCRST_MAG30-579</name>
</gene>
<sequence length="154" mass="16980">GADHPLGRPRDGRRRRLHGRVAWRGRHRRGRAALRGRPGRLRRAAAPALAVPAPVGRAVVRGTAHQAGGRGPGPPHRDRPGRRRDRRRPAARRAVPDPVRAGRRRLRAAARGPGPRRPLVPARRQPPLLERQSRLGPGADRRHRGPGHARPSSL</sequence>
<evidence type="ECO:0000313" key="2">
    <source>
        <dbReference type="EMBL" id="CAA9477590.1"/>
    </source>
</evidence>
<feature type="compositionally biased region" description="Basic residues" evidence="1">
    <location>
        <begin position="79"/>
        <end position="91"/>
    </location>
</feature>
<dbReference type="EC" id="3.4.21.89" evidence="2"/>
<name>A0A6J4RWI2_9ACTN</name>
<feature type="compositionally biased region" description="Low complexity" evidence="1">
    <location>
        <begin position="44"/>
        <end position="62"/>
    </location>
</feature>
<feature type="compositionally biased region" description="Basic residues" evidence="1">
    <location>
        <begin position="11"/>
        <end position="43"/>
    </location>
</feature>